<organism evidence="1 2">
    <name type="scientific">Bryocella elongata</name>
    <dbReference type="NCBI Taxonomy" id="863522"/>
    <lineage>
        <taxon>Bacteria</taxon>
        <taxon>Pseudomonadati</taxon>
        <taxon>Acidobacteriota</taxon>
        <taxon>Terriglobia</taxon>
        <taxon>Terriglobales</taxon>
        <taxon>Acidobacteriaceae</taxon>
        <taxon>Bryocella</taxon>
    </lineage>
</organism>
<dbReference type="Proteomes" id="UP000236728">
    <property type="component" value="Unassembled WGS sequence"/>
</dbReference>
<evidence type="ECO:0000313" key="1">
    <source>
        <dbReference type="EMBL" id="SEG61157.1"/>
    </source>
</evidence>
<dbReference type="RefSeq" id="WP_268807300.1">
    <property type="nucleotide sequence ID" value="NZ_FNVA01000007.1"/>
</dbReference>
<gene>
    <name evidence="1" type="ORF">SAMN05421819_3784</name>
</gene>
<dbReference type="EMBL" id="FNVA01000007">
    <property type="protein sequence ID" value="SEG61157.1"/>
    <property type="molecule type" value="Genomic_DNA"/>
</dbReference>
<accession>A0A1H6BL99</accession>
<name>A0A1H6BL99_9BACT</name>
<proteinExistence type="predicted"/>
<keyword evidence="2" id="KW-1185">Reference proteome</keyword>
<dbReference type="AlphaFoldDB" id="A0A1H6BL99"/>
<sequence>MDAAIFFLPIALVVAQYFTSYGQRRQELARAPQECGDPCNS</sequence>
<reference evidence="1 2" key="1">
    <citation type="submission" date="2016-10" db="EMBL/GenBank/DDBJ databases">
        <authorList>
            <person name="de Groot N.N."/>
        </authorList>
    </citation>
    <scope>NUCLEOTIDE SEQUENCE [LARGE SCALE GENOMIC DNA]</scope>
    <source>
        <strain evidence="1 2">DSM 22489</strain>
    </source>
</reference>
<evidence type="ECO:0000313" key="2">
    <source>
        <dbReference type="Proteomes" id="UP000236728"/>
    </source>
</evidence>
<protein>
    <submittedName>
        <fullName evidence="1">Uncharacterized protein</fullName>
    </submittedName>
</protein>